<comment type="caution">
    <text evidence="1">The sequence shown here is derived from an EMBL/GenBank/DDBJ whole genome shotgun (WGS) entry which is preliminary data.</text>
</comment>
<evidence type="ECO:0000313" key="2">
    <source>
        <dbReference type="Proteomes" id="UP000614410"/>
    </source>
</evidence>
<dbReference type="EMBL" id="JAEKNN010000024">
    <property type="protein sequence ID" value="MBJ7608765.1"/>
    <property type="molecule type" value="Genomic_DNA"/>
</dbReference>
<gene>
    <name evidence="1" type="ORF">JF887_04955</name>
</gene>
<dbReference type="Proteomes" id="UP000614410">
    <property type="component" value="Unassembled WGS sequence"/>
</dbReference>
<proteinExistence type="predicted"/>
<name>A0A934NFL5_9BACT</name>
<dbReference type="AlphaFoldDB" id="A0A934NFL5"/>
<evidence type="ECO:0000313" key="1">
    <source>
        <dbReference type="EMBL" id="MBJ7608765.1"/>
    </source>
</evidence>
<accession>A0A934NFL5</accession>
<organism evidence="1 2">
    <name type="scientific">Candidatus Amunia macphersoniae</name>
    <dbReference type="NCBI Taxonomy" id="3127014"/>
    <lineage>
        <taxon>Bacteria</taxon>
        <taxon>Bacillati</taxon>
        <taxon>Candidatus Dormiibacterota</taxon>
        <taxon>Candidatus Dormibacteria</taxon>
        <taxon>Candidatus Aeolococcales</taxon>
        <taxon>Candidatus Aeolococcaceae</taxon>
        <taxon>Candidatus Amunia</taxon>
    </lineage>
</organism>
<reference evidence="1 2" key="1">
    <citation type="submission" date="2020-10" db="EMBL/GenBank/DDBJ databases">
        <title>Ca. Dormibacterota MAGs.</title>
        <authorList>
            <person name="Montgomery K."/>
        </authorList>
    </citation>
    <scope>NUCLEOTIDE SEQUENCE [LARGE SCALE GENOMIC DNA]</scope>
    <source>
        <strain evidence="1">Mitchell_Peninsula_5</strain>
    </source>
</reference>
<protein>
    <submittedName>
        <fullName evidence="1">Uncharacterized protein</fullName>
    </submittedName>
</protein>
<sequence length="441" mass="46117">MNLTVAEVAELPLAAALLDGDEVLAHTPEWRPAGPGAVTYRSHRSSLVVSTAADVHPMCLPVVTRLLEEIGAAAASLPHRQSLRVSMLAAALRIVAGGGVGPTGRSAEVLEHACAGIAARTALAVSVHEVEDFAVLAPSVAALVLVQLAANAERHDRAASVMLSARELTFTVAWPGSQRSSGVATARRRAARARWGWGFARIAADAIGGVVYPPAEDAAGLRSAVLEVGLNRLALPLALLGGTHSVTVRKATRAWDEETSLIPGSVVPPESRAARCSAAAATVPGAIVQQEGWSGRSVAGGNTWLAIPRDDVLDRARDVLDGMVHERALWESVPDPANSRIVALAAILAALLGGDLDRVSGETWNRRAPQVAAAYGLTIAVPRFEGVGAVEPRVALFLAAEFGDRLDAEGDDLHLRIAPQHRENPLVRVFLAPGDDSLKLS</sequence>